<gene>
    <name evidence="1" type="ORF">AN908_21740</name>
    <name evidence="2" type="ORF">AN912_23825</name>
</gene>
<name>A0A7V8RUW4_9MYCO</name>
<organism evidence="1 3">
    <name type="scientific">Mycobacteroides immunogenum</name>
    <dbReference type="NCBI Taxonomy" id="83262"/>
    <lineage>
        <taxon>Bacteria</taxon>
        <taxon>Bacillati</taxon>
        <taxon>Actinomycetota</taxon>
        <taxon>Actinomycetes</taxon>
        <taxon>Mycobacteriales</taxon>
        <taxon>Mycobacteriaceae</taxon>
        <taxon>Mycobacteroides</taxon>
    </lineage>
</organism>
<sequence length="124" mass="14221">MRDDPDDLVARIDELVDDDESLDDWSYGWSDSWRWAPEHVELPEGVWEDQPDAELDSGWDYSPPTQIHVIPVEQVGEWIACLDTMPTVEREDVQWYVVCFVHKVAGERQVSCGCGNPSAQDDSR</sequence>
<dbReference type="Proteomes" id="UP000037843">
    <property type="component" value="Unassembled WGS sequence"/>
</dbReference>
<dbReference type="RefSeq" id="WP_043077626.1">
    <property type="nucleotide sequence ID" value="NZ_CP011530.1"/>
</dbReference>
<accession>A0A7V8RUW4</accession>
<protein>
    <submittedName>
        <fullName evidence="1">Uncharacterized protein</fullName>
    </submittedName>
</protein>
<evidence type="ECO:0000313" key="1">
    <source>
        <dbReference type="EMBL" id="KPG05724.1"/>
    </source>
</evidence>
<dbReference type="OrthoDB" id="4768735at2"/>
<evidence type="ECO:0000313" key="3">
    <source>
        <dbReference type="Proteomes" id="UP000037843"/>
    </source>
</evidence>
<dbReference type="AlphaFoldDB" id="A0A7V8RUW4"/>
<reference evidence="3 4" key="1">
    <citation type="submission" date="2015-09" db="EMBL/GenBank/DDBJ databases">
        <title>Genome Sequences of Mycobacterium immunogenum Isolates, Recuperated from a Chloraminated Drinking Water Distribution System Simulator Subjected to Episodes of Nitrification.</title>
        <authorList>
            <person name="Gomez-Alvarez V."/>
            <person name="Revetta R.P."/>
        </authorList>
    </citation>
    <scope>NUCLEOTIDE SEQUENCE [LARGE SCALE GENOMIC DNA]</scope>
    <source>
        <strain evidence="1 3">H008</strain>
        <strain evidence="2 4">H076</strain>
    </source>
</reference>
<dbReference type="Proteomes" id="UP000037962">
    <property type="component" value="Unassembled WGS sequence"/>
</dbReference>
<dbReference type="EMBL" id="LJFS01000040">
    <property type="protein sequence ID" value="KPG27341.1"/>
    <property type="molecule type" value="Genomic_DNA"/>
</dbReference>
<dbReference type="EMBL" id="LJFO01000014">
    <property type="protein sequence ID" value="KPG05724.1"/>
    <property type="molecule type" value="Genomic_DNA"/>
</dbReference>
<keyword evidence="4" id="KW-1185">Reference proteome</keyword>
<dbReference type="GeneID" id="45766141"/>
<comment type="caution">
    <text evidence="1">The sequence shown here is derived from an EMBL/GenBank/DDBJ whole genome shotgun (WGS) entry which is preliminary data.</text>
</comment>
<evidence type="ECO:0000313" key="4">
    <source>
        <dbReference type="Proteomes" id="UP000037962"/>
    </source>
</evidence>
<dbReference type="KEGG" id="miz:BAB75_19985"/>
<evidence type="ECO:0000313" key="2">
    <source>
        <dbReference type="EMBL" id="KPG27341.1"/>
    </source>
</evidence>
<proteinExistence type="predicted"/>